<keyword evidence="3" id="KW-1185">Reference proteome</keyword>
<name>A0AA36F570_OCTVU</name>
<keyword evidence="1" id="KW-0812">Transmembrane</keyword>
<accession>A0AA36F570</accession>
<evidence type="ECO:0000313" key="2">
    <source>
        <dbReference type="EMBL" id="CAI9724460.1"/>
    </source>
</evidence>
<reference evidence="2" key="1">
    <citation type="submission" date="2023-08" db="EMBL/GenBank/DDBJ databases">
        <authorList>
            <person name="Alioto T."/>
            <person name="Alioto T."/>
            <person name="Gomez Garrido J."/>
        </authorList>
    </citation>
    <scope>NUCLEOTIDE SEQUENCE</scope>
</reference>
<keyword evidence="1" id="KW-1133">Transmembrane helix</keyword>
<dbReference type="EMBL" id="OX597819">
    <property type="protein sequence ID" value="CAI9724460.1"/>
    <property type="molecule type" value="Genomic_DNA"/>
</dbReference>
<organism evidence="2 3">
    <name type="scientific">Octopus vulgaris</name>
    <name type="common">Common octopus</name>
    <dbReference type="NCBI Taxonomy" id="6645"/>
    <lineage>
        <taxon>Eukaryota</taxon>
        <taxon>Metazoa</taxon>
        <taxon>Spiralia</taxon>
        <taxon>Lophotrochozoa</taxon>
        <taxon>Mollusca</taxon>
        <taxon>Cephalopoda</taxon>
        <taxon>Coleoidea</taxon>
        <taxon>Octopodiformes</taxon>
        <taxon>Octopoda</taxon>
        <taxon>Incirrata</taxon>
        <taxon>Octopodidae</taxon>
        <taxon>Octopus</taxon>
    </lineage>
</organism>
<dbReference type="AlphaFoldDB" id="A0AA36F570"/>
<sequence>MPIEVASHKEKVPVIRQQGSLQEGVVKSVLMFMRIFSKYVIDSQERYFYAVLKLRDSLGYFYSTFLLSIWFGFLLKFNGGTLLGGYLCGGDFPQAFGAPILEALIVISL</sequence>
<gene>
    <name evidence="2" type="ORF">OCTVUL_1B008612</name>
</gene>
<protein>
    <submittedName>
        <fullName evidence="2">Uncharacterized protein</fullName>
    </submittedName>
</protein>
<feature type="transmembrane region" description="Helical" evidence="1">
    <location>
        <begin position="59"/>
        <end position="77"/>
    </location>
</feature>
<dbReference type="Proteomes" id="UP001162480">
    <property type="component" value="Chromosome 6"/>
</dbReference>
<keyword evidence="1" id="KW-0472">Membrane</keyword>
<evidence type="ECO:0000313" key="3">
    <source>
        <dbReference type="Proteomes" id="UP001162480"/>
    </source>
</evidence>
<evidence type="ECO:0000256" key="1">
    <source>
        <dbReference type="SAM" id="Phobius"/>
    </source>
</evidence>
<proteinExistence type="predicted"/>